<keyword evidence="2" id="KW-0186">Copper</keyword>
<evidence type="ECO:0000256" key="2">
    <source>
        <dbReference type="PIRSR" id="PIRSR603782-1"/>
    </source>
</evidence>
<name>A0A316TYF9_9BACT</name>
<dbReference type="SUPFAM" id="SSF52833">
    <property type="entry name" value="Thioredoxin-like"/>
    <property type="match status" value="1"/>
</dbReference>
<dbReference type="EMBL" id="QGGB01000002">
    <property type="protein sequence ID" value="PWN07912.1"/>
    <property type="molecule type" value="Genomic_DNA"/>
</dbReference>
<dbReference type="GO" id="GO:0046872">
    <property type="term" value="F:metal ion binding"/>
    <property type="evidence" value="ECO:0007669"/>
    <property type="project" value="UniProtKB-KW"/>
</dbReference>
<protein>
    <submittedName>
        <fullName evidence="4">SCO family protein</fullName>
    </submittedName>
</protein>
<dbReference type="RefSeq" id="WP_109644517.1">
    <property type="nucleotide sequence ID" value="NZ_QGGB01000002.1"/>
</dbReference>
<proteinExistence type="inferred from homology"/>
<dbReference type="PROSITE" id="PS51257">
    <property type="entry name" value="PROKAR_LIPOPROTEIN"/>
    <property type="match status" value="1"/>
</dbReference>
<feature type="disulfide bond" description="Redox-active" evidence="3">
    <location>
        <begin position="63"/>
        <end position="67"/>
    </location>
</feature>
<dbReference type="PANTHER" id="PTHR12151">
    <property type="entry name" value="ELECTRON TRANSPORT PROTIN SCO1/SENC FAMILY MEMBER"/>
    <property type="match status" value="1"/>
</dbReference>
<dbReference type="CDD" id="cd02968">
    <property type="entry name" value="SCO"/>
    <property type="match status" value="1"/>
</dbReference>
<dbReference type="PANTHER" id="PTHR12151:SF25">
    <property type="entry name" value="LINALOOL DEHYDRATASE_ISOMERASE DOMAIN-CONTAINING PROTEIN"/>
    <property type="match status" value="1"/>
</dbReference>
<keyword evidence="2" id="KW-0479">Metal-binding</keyword>
<evidence type="ECO:0000313" key="4">
    <source>
        <dbReference type="EMBL" id="PWN07912.1"/>
    </source>
</evidence>
<dbReference type="Pfam" id="PF02630">
    <property type="entry name" value="SCO1-SenC"/>
    <property type="match status" value="1"/>
</dbReference>
<reference evidence="4 5" key="1">
    <citation type="submission" date="2018-05" db="EMBL/GenBank/DDBJ databases">
        <title>Rhodohalobacter halophilus gen. nov., sp. nov., a moderately halophilic member of the family Balneolaceae.</title>
        <authorList>
            <person name="Liu Z.-W."/>
        </authorList>
    </citation>
    <scope>NUCLEOTIDE SEQUENCE [LARGE SCALE GENOMIC DNA]</scope>
    <source>
        <strain evidence="4 5">8A47</strain>
    </source>
</reference>
<evidence type="ECO:0000256" key="3">
    <source>
        <dbReference type="PIRSR" id="PIRSR603782-2"/>
    </source>
</evidence>
<evidence type="ECO:0000313" key="5">
    <source>
        <dbReference type="Proteomes" id="UP000245533"/>
    </source>
</evidence>
<feature type="binding site" evidence="2">
    <location>
        <position position="158"/>
    </location>
    <ligand>
        <name>Cu cation</name>
        <dbReference type="ChEBI" id="CHEBI:23378"/>
    </ligand>
</feature>
<dbReference type="Proteomes" id="UP000245533">
    <property type="component" value="Unassembled WGS sequence"/>
</dbReference>
<dbReference type="OrthoDB" id="9811998at2"/>
<dbReference type="InterPro" id="IPR003782">
    <property type="entry name" value="SCO1/SenC"/>
</dbReference>
<accession>A0A316TYF9</accession>
<feature type="binding site" evidence="2">
    <location>
        <position position="67"/>
    </location>
    <ligand>
        <name>Cu cation</name>
        <dbReference type="ChEBI" id="CHEBI:23378"/>
    </ligand>
</feature>
<dbReference type="Gene3D" id="3.40.30.10">
    <property type="entry name" value="Glutaredoxin"/>
    <property type="match status" value="1"/>
</dbReference>
<dbReference type="InterPro" id="IPR036249">
    <property type="entry name" value="Thioredoxin-like_sf"/>
</dbReference>
<feature type="binding site" evidence="2">
    <location>
        <position position="63"/>
    </location>
    <ligand>
        <name>Cu cation</name>
        <dbReference type="ChEBI" id="CHEBI:23378"/>
    </ligand>
</feature>
<comment type="caution">
    <text evidence="4">The sequence shown here is derived from an EMBL/GenBank/DDBJ whole genome shotgun (WGS) entry which is preliminary data.</text>
</comment>
<sequence>MIRQLIFLLPVILLIIFSGCSTPAMDDYSNDRFELVNQDGETVTFPGDFQGSPLVVGFIYTNCPDICSFITANVGSVYEEMNNPGDTQFVLITFDPQRDTPDVLKGYAGAFDMDREPFHFLTGDAETIEALMERVSVRTQESYSKDLENGERLYFINHSDKILLIDQNSQLIFDYGGSMTPIPIIVEDLNKLL</sequence>
<keyword evidence="3" id="KW-1015">Disulfide bond</keyword>
<comment type="similarity">
    <text evidence="1">Belongs to the SCO1/2 family.</text>
</comment>
<dbReference type="AlphaFoldDB" id="A0A316TYF9"/>
<keyword evidence="5" id="KW-1185">Reference proteome</keyword>
<evidence type="ECO:0000256" key="1">
    <source>
        <dbReference type="ARBA" id="ARBA00010996"/>
    </source>
</evidence>
<gene>
    <name evidence="4" type="ORF">DDZ15_02565</name>
</gene>
<organism evidence="4 5">
    <name type="scientific">Rhodohalobacter mucosus</name>
    <dbReference type="NCBI Taxonomy" id="2079485"/>
    <lineage>
        <taxon>Bacteria</taxon>
        <taxon>Pseudomonadati</taxon>
        <taxon>Balneolota</taxon>
        <taxon>Balneolia</taxon>
        <taxon>Balneolales</taxon>
        <taxon>Balneolaceae</taxon>
        <taxon>Rhodohalobacter</taxon>
    </lineage>
</organism>